<dbReference type="Proteomes" id="UP001152795">
    <property type="component" value="Unassembled WGS sequence"/>
</dbReference>
<name>A0A7D9LEN0_PARCT</name>
<protein>
    <submittedName>
        <fullName evidence="1">Uncharacterized protein</fullName>
    </submittedName>
</protein>
<dbReference type="AlphaFoldDB" id="A0A7D9LEN0"/>
<evidence type="ECO:0000313" key="1">
    <source>
        <dbReference type="EMBL" id="CAB4031310.1"/>
    </source>
</evidence>
<comment type="caution">
    <text evidence="1">The sequence shown here is derived from an EMBL/GenBank/DDBJ whole genome shotgun (WGS) entry which is preliminary data.</text>
</comment>
<organism evidence="1 2">
    <name type="scientific">Paramuricea clavata</name>
    <name type="common">Red gorgonian</name>
    <name type="synonym">Violescent sea-whip</name>
    <dbReference type="NCBI Taxonomy" id="317549"/>
    <lineage>
        <taxon>Eukaryota</taxon>
        <taxon>Metazoa</taxon>
        <taxon>Cnidaria</taxon>
        <taxon>Anthozoa</taxon>
        <taxon>Octocorallia</taxon>
        <taxon>Malacalcyonacea</taxon>
        <taxon>Plexauridae</taxon>
        <taxon>Paramuricea</taxon>
    </lineage>
</organism>
<proteinExistence type="predicted"/>
<accession>A0A7D9LEN0</accession>
<gene>
    <name evidence="1" type="ORF">PACLA_8A061067</name>
</gene>
<sequence>MSAKTLCFLLVILVISYDIEAFTAGAGNIGSRGMKRGLVNKDFRIFKNICTWASEYCPSNSDNRYATRVAKNEETPNILETGEEILSQK</sequence>
<evidence type="ECO:0000313" key="2">
    <source>
        <dbReference type="Proteomes" id="UP001152795"/>
    </source>
</evidence>
<reference evidence="1" key="1">
    <citation type="submission" date="2020-04" db="EMBL/GenBank/DDBJ databases">
        <authorList>
            <person name="Alioto T."/>
            <person name="Alioto T."/>
            <person name="Gomez Garrido J."/>
        </authorList>
    </citation>
    <scope>NUCLEOTIDE SEQUENCE</scope>
    <source>
        <strain evidence="1">A484AB</strain>
    </source>
</reference>
<keyword evidence="2" id="KW-1185">Reference proteome</keyword>
<dbReference type="EMBL" id="CACRXK020017522">
    <property type="protein sequence ID" value="CAB4031310.1"/>
    <property type="molecule type" value="Genomic_DNA"/>
</dbReference>